<feature type="region of interest" description="Disordered" evidence="1">
    <location>
        <begin position="638"/>
        <end position="744"/>
    </location>
</feature>
<sequence length="1072" mass="110682">GRPGQATHCLEEIARASKCSSARPGPTKTGSPGAGGNLGKLEEPWLAASMTARISKCLPQGQRDKGGLGSRVSKQVARLRAGASSAGGLELEPGPQRPFCTSLDLGKWLSSFSSVICSCGAACVDAAVLSSHPVDSGCAAVDQLVSARDCQLCCQACVMQLVFSVIAAVSDCSVKARDADPHTLVTSLSAQGSGGGGTARRLLLAAAAAPLIAVGAATAGRDCRWRAPACRWPSGLARPPTTSRAAGSAGLALDGGAAWSAREPELGARSRGGSQPPPLRCAAILPFPPRCCATAGPGACPGSRLSGTGASFLGQALRSPPTLSSSGQPWTHHRSAAPDSMPDPQVRSVSALPQLRFRPVTQVSRQAGRQSQARRRHPQPLPGRVLSGRLALTGDSPGVPHSGGCIDVPQQQVSSRCSGTEVEWTGRSGPTCRYLTSVSDAGTAKSRLAHRGSAGERVSDIMGTSRLISTTAPTITKEMSPEAPKQLQVLPGYVAGGARLPAAVSSRADIVSSDQKQRLEHRPVRLASTSRRSAHQEDRGKVQHVLQHRLSETTRVPTLPAMGNQSGCCYLCQAQAIGGIICSAAGEGVPKPMATLRPGEAPGHPAGGRRRPAVEVATEAGQARAGGLRADQSGHVEAGGAHAGADVGAASAGRPAAAHWRRGGAEAQMKVQRRRQAGQDSRATARWCSSPKKPVTRANREGPSRHRWCGAHSSPGRRTDEDEEQSLQRQAGLANPGGAGRAETARLGDAVAEVAGRGDQEASRARLTAKADGCRWACRSGRSGTAGGGAGPVQHELSGLVRQRLPQFPGRRSASAGPADPLARRRPAAAAKASSSLVQQPSKQQHQRAAAPERTRQQELPRPAAAPGGPAGASERRDQRRQEALGVQPAQARVLAQRSAQRAAAGGQAVRERQPLASLPHQVAHQLGVAASTAHASGDCTTKAGGSDSTCWADAPRRLVGGLEGWRGRHGAPPPAASPGQRSTAGWTVRNAPCGEVTCRTSTASLSYRPPDSLCPAKQSCCYRPEAATRWPPARDDLHPGGENGPMVLITLLPVLTALLPGIGGKCTACSF</sequence>
<feature type="region of interest" description="Disordered" evidence="1">
    <location>
        <begin position="359"/>
        <end position="385"/>
    </location>
</feature>
<reference evidence="3" key="1">
    <citation type="submission" date="2016-11" db="UniProtKB">
        <authorList>
            <consortium name="WormBaseParasite"/>
        </authorList>
    </citation>
    <scope>IDENTIFICATION</scope>
</reference>
<dbReference type="WBParaSite" id="maker-unitig_38718-snap-gene-0.2-mRNA-1">
    <property type="protein sequence ID" value="maker-unitig_38718-snap-gene-0.2-mRNA-1"/>
    <property type="gene ID" value="maker-unitig_38718-snap-gene-0.2"/>
</dbReference>
<evidence type="ECO:0000313" key="3">
    <source>
        <dbReference type="WBParaSite" id="maker-unitig_38718-snap-gene-0.2-mRNA-1"/>
    </source>
</evidence>
<feature type="compositionally biased region" description="Low complexity" evidence="1">
    <location>
        <begin position="362"/>
        <end position="371"/>
    </location>
</feature>
<organism evidence="2 3">
    <name type="scientific">Macrostomum lignano</name>
    <dbReference type="NCBI Taxonomy" id="282301"/>
    <lineage>
        <taxon>Eukaryota</taxon>
        <taxon>Metazoa</taxon>
        <taxon>Spiralia</taxon>
        <taxon>Lophotrochozoa</taxon>
        <taxon>Platyhelminthes</taxon>
        <taxon>Rhabditophora</taxon>
        <taxon>Macrostomorpha</taxon>
        <taxon>Macrostomida</taxon>
        <taxon>Macrostomidae</taxon>
        <taxon>Macrostomum</taxon>
    </lineage>
</organism>
<feature type="compositionally biased region" description="Basic and acidic residues" evidence="1">
    <location>
        <begin position="874"/>
        <end position="883"/>
    </location>
</feature>
<name>A0A1I8FM99_9PLAT</name>
<dbReference type="AlphaFoldDB" id="A0A1I8FM99"/>
<feature type="region of interest" description="Disordered" evidence="1">
    <location>
        <begin position="18"/>
        <end position="40"/>
    </location>
</feature>
<proteinExistence type="predicted"/>
<dbReference type="Proteomes" id="UP000095280">
    <property type="component" value="Unplaced"/>
</dbReference>
<accession>A0A1I8FM99</accession>
<evidence type="ECO:0000313" key="2">
    <source>
        <dbReference type="Proteomes" id="UP000095280"/>
    </source>
</evidence>
<feature type="region of interest" description="Disordered" evidence="1">
    <location>
        <begin position="513"/>
        <end position="542"/>
    </location>
</feature>
<protein>
    <submittedName>
        <fullName evidence="3">Protein kinase domain-containing protein</fullName>
    </submittedName>
</protein>
<feature type="region of interest" description="Disordered" evidence="1">
    <location>
        <begin position="805"/>
        <end position="911"/>
    </location>
</feature>
<keyword evidence="2" id="KW-1185">Reference proteome</keyword>
<feature type="compositionally biased region" description="Low complexity" evidence="1">
    <location>
        <begin position="890"/>
        <end position="909"/>
    </location>
</feature>
<evidence type="ECO:0000256" key="1">
    <source>
        <dbReference type="SAM" id="MobiDB-lite"/>
    </source>
</evidence>
<feature type="region of interest" description="Disordered" evidence="1">
    <location>
        <begin position="311"/>
        <end position="346"/>
    </location>
</feature>
<feature type="compositionally biased region" description="Low complexity" evidence="1">
    <location>
        <begin position="638"/>
        <end position="658"/>
    </location>
</feature>